<accession>A0ACC0Z7M0</accession>
<dbReference type="EMBL" id="CM047737">
    <property type="protein sequence ID" value="KAJ0047520.1"/>
    <property type="molecule type" value="Genomic_DNA"/>
</dbReference>
<proteinExistence type="predicted"/>
<organism evidence="1 2">
    <name type="scientific">Pistacia integerrima</name>
    <dbReference type="NCBI Taxonomy" id="434235"/>
    <lineage>
        <taxon>Eukaryota</taxon>
        <taxon>Viridiplantae</taxon>
        <taxon>Streptophyta</taxon>
        <taxon>Embryophyta</taxon>
        <taxon>Tracheophyta</taxon>
        <taxon>Spermatophyta</taxon>
        <taxon>Magnoliopsida</taxon>
        <taxon>eudicotyledons</taxon>
        <taxon>Gunneridae</taxon>
        <taxon>Pentapetalae</taxon>
        <taxon>rosids</taxon>
        <taxon>malvids</taxon>
        <taxon>Sapindales</taxon>
        <taxon>Anacardiaceae</taxon>
        <taxon>Pistacia</taxon>
    </lineage>
</organism>
<sequence>MESGSRFYSADEFNLDAKWLIDPKHLFVGPRIGEGAHAKVYEGKYKNQTVAIKIVHKGETPEEIAKREARFAREVSMLSRVQHKNLVKFIGACKEPVMVIVTELLLGGTLRKYLLNMRPRSLDARVAIGFALDIARAMECLHSHGIIHRDLKPENLLLTADHKTVKLADFGLAREESLTEMMTAETGTYRWMAPELYSTVTLRQGEKKHYNHKVDAYSFAIVLWELLHNKLPFEGMSNLQAAYAAAFKVIICSLFMQYSSSSYIKYFHTLVTLGCLHGSANASVNMRGFLLVQNVRPSAENLPEELAIILTSCWKEDPNARPNFSQIIHMLLNYLSTIAPPEPAIPPRIFTAENTILPPESPGTSSLMAVRDDTGETPKANMENKPKSFFFCFNQCY</sequence>
<evidence type="ECO:0000313" key="2">
    <source>
        <dbReference type="Proteomes" id="UP001163603"/>
    </source>
</evidence>
<reference evidence="2" key="1">
    <citation type="journal article" date="2023" name="G3 (Bethesda)">
        <title>Genome assembly and association tests identify interacting loci associated with vigor, precocity, and sex in interspecific pistachio rootstocks.</title>
        <authorList>
            <person name="Palmer W."/>
            <person name="Jacygrad E."/>
            <person name="Sagayaradj S."/>
            <person name="Cavanaugh K."/>
            <person name="Han R."/>
            <person name="Bertier L."/>
            <person name="Beede B."/>
            <person name="Kafkas S."/>
            <person name="Golino D."/>
            <person name="Preece J."/>
            <person name="Michelmore R."/>
        </authorList>
    </citation>
    <scope>NUCLEOTIDE SEQUENCE [LARGE SCALE GENOMIC DNA]</scope>
</reference>
<keyword evidence="2" id="KW-1185">Reference proteome</keyword>
<evidence type="ECO:0000313" key="1">
    <source>
        <dbReference type="EMBL" id="KAJ0047520.1"/>
    </source>
</evidence>
<gene>
    <name evidence="1" type="ORF">Pint_15543</name>
</gene>
<comment type="caution">
    <text evidence="1">The sequence shown here is derived from an EMBL/GenBank/DDBJ whole genome shotgun (WGS) entry which is preliminary data.</text>
</comment>
<dbReference type="Proteomes" id="UP001163603">
    <property type="component" value="Chromosome 2"/>
</dbReference>
<protein>
    <submittedName>
        <fullName evidence="1">Uncharacterized protein</fullName>
    </submittedName>
</protein>
<name>A0ACC0Z7M0_9ROSI</name>